<comment type="cofactor">
    <cofactor evidence="1">
        <name>FMN</name>
        <dbReference type="ChEBI" id="CHEBI:58210"/>
    </cofactor>
</comment>
<dbReference type="InterPro" id="IPR044152">
    <property type="entry name" value="YqjM-like"/>
</dbReference>
<evidence type="ECO:0000259" key="6">
    <source>
        <dbReference type="Pfam" id="PF00724"/>
    </source>
</evidence>
<name>A0ABS5F062_9PROT</name>
<accession>A0ABS5F062</accession>
<dbReference type="InterPro" id="IPR013785">
    <property type="entry name" value="Aldolase_TIM"/>
</dbReference>
<dbReference type="Proteomes" id="UP001196870">
    <property type="component" value="Unassembled WGS sequence"/>
</dbReference>
<gene>
    <name evidence="7" type="ORF">GXW71_16420</name>
</gene>
<dbReference type="PANTHER" id="PTHR43303">
    <property type="entry name" value="NADPH DEHYDROGENASE C23G7.10C-RELATED"/>
    <property type="match status" value="1"/>
</dbReference>
<keyword evidence="2" id="KW-0285">Flavoprotein</keyword>
<protein>
    <submittedName>
        <fullName evidence="7">NADH:flavin oxidoreductase/NADH oxidase</fullName>
    </submittedName>
</protein>
<comment type="caution">
    <text evidence="7">The sequence shown here is derived from an EMBL/GenBank/DDBJ whole genome shotgun (WGS) entry which is preliminary data.</text>
</comment>
<keyword evidence="3" id="KW-0288">FMN</keyword>
<keyword evidence="8" id="KW-1185">Reference proteome</keyword>
<dbReference type="RefSeq" id="WP_211853620.1">
    <property type="nucleotide sequence ID" value="NZ_JAAGBB010000019.1"/>
</dbReference>
<feature type="domain" description="NADH:flavin oxidoreductase/NADH oxidase N-terminal" evidence="6">
    <location>
        <begin position="4"/>
        <end position="332"/>
    </location>
</feature>
<dbReference type="CDD" id="cd02932">
    <property type="entry name" value="OYE_YqiM_FMN"/>
    <property type="match status" value="1"/>
</dbReference>
<evidence type="ECO:0000256" key="4">
    <source>
        <dbReference type="ARBA" id="ARBA00022857"/>
    </source>
</evidence>
<evidence type="ECO:0000256" key="1">
    <source>
        <dbReference type="ARBA" id="ARBA00001917"/>
    </source>
</evidence>
<dbReference type="SUPFAM" id="SSF51395">
    <property type="entry name" value="FMN-linked oxidoreductases"/>
    <property type="match status" value="1"/>
</dbReference>
<organism evidence="7 8">
    <name type="scientific">Plastoroseomonas hellenica</name>
    <dbReference type="NCBI Taxonomy" id="2687306"/>
    <lineage>
        <taxon>Bacteria</taxon>
        <taxon>Pseudomonadati</taxon>
        <taxon>Pseudomonadota</taxon>
        <taxon>Alphaproteobacteria</taxon>
        <taxon>Acetobacterales</taxon>
        <taxon>Acetobacteraceae</taxon>
        <taxon>Plastoroseomonas</taxon>
    </lineage>
</organism>
<evidence type="ECO:0000256" key="2">
    <source>
        <dbReference type="ARBA" id="ARBA00022630"/>
    </source>
</evidence>
<evidence type="ECO:0000313" key="8">
    <source>
        <dbReference type="Proteomes" id="UP001196870"/>
    </source>
</evidence>
<proteinExistence type="predicted"/>
<dbReference type="PANTHER" id="PTHR43303:SF4">
    <property type="entry name" value="NADPH DEHYDROGENASE C23G7.10C-RELATED"/>
    <property type="match status" value="1"/>
</dbReference>
<dbReference type="EMBL" id="JAAGBB010000019">
    <property type="protein sequence ID" value="MBR0665945.1"/>
    <property type="molecule type" value="Genomic_DNA"/>
</dbReference>
<evidence type="ECO:0000256" key="3">
    <source>
        <dbReference type="ARBA" id="ARBA00022643"/>
    </source>
</evidence>
<evidence type="ECO:0000256" key="5">
    <source>
        <dbReference type="ARBA" id="ARBA00023002"/>
    </source>
</evidence>
<dbReference type="Pfam" id="PF00724">
    <property type="entry name" value="Oxidored_FMN"/>
    <property type="match status" value="1"/>
</dbReference>
<keyword evidence="5" id="KW-0560">Oxidoreductase</keyword>
<dbReference type="Gene3D" id="3.20.20.70">
    <property type="entry name" value="Aldolase class I"/>
    <property type="match status" value="1"/>
</dbReference>
<reference evidence="8" key="1">
    <citation type="journal article" date="2021" name="Syst. Appl. Microbiol.">
        <title>Roseomonas hellenica sp. nov., isolated from roots of wild-growing Alkanna tinctoria.</title>
        <authorList>
            <person name="Rat A."/>
            <person name="Naranjo H.D."/>
            <person name="Lebbe L."/>
            <person name="Cnockaert M."/>
            <person name="Krigas N."/>
            <person name="Grigoriadou K."/>
            <person name="Maloupa E."/>
            <person name="Willems A."/>
        </authorList>
    </citation>
    <scope>NUCLEOTIDE SEQUENCE [LARGE SCALE GENOMIC DNA]</scope>
    <source>
        <strain evidence="8">LMG 31523</strain>
    </source>
</reference>
<evidence type="ECO:0000313" key="7">
    <source>
        <dbReference type="EMBL" id="MBR0665945.1"/>
    </source>
</evidence>
<keyword evidence="4" id="KW-0521">NADP</keyword>
<dbReference type="InterPro" id="IPR001155">
    <property type="entry name" value="OxRdtase_FMN_N"/>
</dbReference>
<sequence length="369" mass="39632">MTHLFDPLTLRGVTFRNRIGVAPMCQYSAAEDARPTEWHLAHLLQRSLGGAGLVCVEATGVLPEGRITPTCLGLWNDAQESSHARLAQAIARGGAVPGIQLAHAGRKASRRPTWQRGPAEPGWEIVGPSAAAFGDYATPHALTPEEIEALPKAFADSARRAVRAGYGFVELHGAHGYLLHQFLSPLSNMRNDAWGGDFAGRSRLVLDTSDAIRAVIPDQMPLFVRLSHTDWVAGGWDTEETVALSRLLKAKGVDLISVTSGGLDHRQKIDLVPLYQVPGAEAVRQGAEIPVAAVGLITTPEEAQAVVAEGRADMVLLARAVLRNPYWPAQAAIALGRPEALVPPQYDRGWNDWGKLPVELAVAEPMPAL</sequence>